<evidence type="ECO:0000256" key="2">
    <source>
        <dbReference type="HAMAP-Rule" id="MF_01384"/>
    </source>
</evidence>
<dbReference type="Proteomes" id="UP000646749">
    <property type="component" value="Unassembled WGS sequence"/>
</dbReference>
<reference evidence="4 5" key="1">
    <citation type="submission" date="2021-01" db="EMBL/GenBank/DDBJ databases">
        <title>Whole genome shotgun sequence of Plantactinospora endophytica NBRC 110450.</title>
        <authorList>
            <person name="Komaki H."/>
            <person name="Tamura T."/>
        </authorList>
    </citation>
    <scope>NUCLEOTIDE SEQUENCE [LARGE SCALE GENOMIC DNA]</scope>
    <source>
        <strain evidence="4 5">NBRC 110450</strain>
    </source>
</reference>
<proteinExistence type="inferred from homology"/>
<keyword evidence="2" id="KW-0996">Nickel insertion</keyword>
<keyword evidence="2" id="KW-0963">Cytoplasm</keyword>
<keyword evidence="5" id="KW-1185">Reference proteome</keyword>
<feature type="region of interest" description="Disordered" evidence="3">
    <location>
        <begin position="210"/>
        <end position="238"/>
    </location>
</feature>
<organism evidence="4 5">
    <name type="scientific">Plantactinospora endophytica</name>
    <dbReference type="NCBI Taxonomy" id="673535"/>
    <lineage>
        <taxon>Bacteria</taxon>
        <taxon>Bacillati</taxon>
        <taxon>Actinomycetota</taxon>
        <taxon>Actinomycetes</taxon>
        <taxon>Micromonosporales</taxon>
        <taxon>Micromonosporaceae</taxon>
        <taxon>Plantactinospora</taxon>
    </lineage>
</organism>
<dbReference type="EMBL" id="BONW01000044">
    <property type="protein sequence ID" value="GIG92507.1"/>
    <property type="molecule type" value="Genomic_DNA"/>
</dbReference>
<dbReference type="Pfam" id="PF01774">
    <property type="entry name" value="UreD"/>
    <property type="match status" value="1"/>
</dbReference>
<feature type="compositionally biased region" description="Low complexity" evidence="3">
    <location>
        <begin position="210"/>
        <end position="221"/>
    </location>
</feature>
<dbReference type="RefSeq" id="WP_203870835.1">
    <property type="nucleotide sequence ID" value="NZ_BONW01000044.1"/>
</dbReference>
<evidence type="ECO:0000313" key="4">
    <source>
        <dbReference type="EMBL" id="GIG92507.1"/>
    </source>
</evidence>
<gene>
    <name evidence="2 4" type="primary">ureD</name>
    <name evidence="4" type="ORF">Pen02_74430</name>
</gene>
<accession>A0ABQ4EE37</accession>
<comment type="similarity">
    <text evidence="2">Belongs to the UreD family.</text>
</comment>
<keyword evidence="1 2" id="KW-0143">Chaperone</keyword>
<evidence type="ECO:0000313" key="5">
    <source>
        <dbReference type="Proteomes" id="UP000646749"/>
    </source>
</evidence>
<comment type="subcellular location">
    <subcellularLocation>
        <location evidence="2">Cytoplasm</location>
    </subcellularLocation>
</comment>
<feature type="compositionally biased region" description="Low complexity" evidence="3">
    <location>
        <begin position="229"/>
        <end position="238"/>
    </location>
</feature>
<comment type="function">
    <text evidence="2">Required for maturation of urease via the functional incorporation of the urease nickel metallocenter.</text>
</comment>
<evidence type="ECO:0000256" key="1">
    <source>
        <dbReference type="ARBA" id="ARBA00023186"/>
    </source>
</evidence>
<name>A0ABQ4EE37_9ACTN</name>
<comment type="caution">
    <text evidence="4">The sequence shown here is derived from an EMBL/GenBank/DDBJ whole genome shotgun (WGS) entry which is preliminary data.</text>
</comment>
<sequence>MRALARIVAEADPVRGTRLTVLRGEPPLLPRRTGPVGPPDPEREVELHLVGGAAGPLGGDRLRIEIEVGPGARLCVRSVAAALALPGRDGAESRLTVLARVASGGRLRWLPEPLIGAAGCTHRTVCVVELAEGAALCWREELVCGRYAEPVGDVRLEMTARYGGRTLLRSDLAVGPGAAGWSGPAILGGARAAGSVLVVDPAWAGSAPPGPAPYDSAAPSGPGAPVPVQPSGAADSAGPDGAVPVAVAVLPLAGGPAVLVSAVGADARTVRTRLDHAVTRTIDSPRRSDLLGQLSM</sequence>
<dbReference type="HAMAP" id="MF_01384">
    <property type="entry name" value="UreD"/>
    <property type="match status" value="1"/>
</dbReference>
<evidence type="ECO:0000256" key="3">
    <source>
        <dbReference type="SAM" id="MobiDB-lite"/>
    </source>
</evidence>
<comment type="subunit">
    <text evidence="2">UreD, UreF and UreG form a complex that acts as a GTP-hydrolysis-dependent molecular chaperone, activating the urease apoprotein by helping to assemble the nickel containing metallocenter of UreC. The UreE protein probably delivers the nickel.</text>
</comment>
<dbReference type="InterPro" id="IPR002669">
    <property type="entry name" value="UreD"/>
</dbReference>
<protein>
    <recommendedName>
        <fullName evidence="2">Urease accessory protein UreD</fullName>
    </recommendedName>
</protein>